<dbReference type="Pfam" id="PF00254">
    <property type="entry name" value="FKBP_C"/>
    <property type="match status" value="1"/>
</dbReference>
<evidence type="ECO:0000313" key="10">
    <source>
        <dbReference type="EMBL" id="MFC5288033.1"/>
    </source>
</evidence>
<comment type="caution">
    <text evidence="10">The sequence shown here is derived from an EMBL/GenBank/DDBJ whole genome shotgun (WGS) entry which is preliminary data.</text>
</comment>
<evidence type="ECO:0000256" key="3">
    <source>
        <dbReference type="ARBA" id="ARBA00023110"/>
    </source>
</evidence>
<dbReference type="PANTHER" id="PTHR43811:SF19">
    <property type="entry name" value="39 KDA FK506-BINDING NUCLEAR PROTEIN"/>
    <property type="match status" value="1"/>
</dbReference>
<dbReference type="PANTHER" id="PTHR43811">
    <property type="entry name" value="FKBP-TYPE PEPTIDYL-PROLYL CIS-TRANS ISOMERASE FKPA"/>
    <property type="match status" value="1"/>
</dbReference>
<dbReference type="SUPFAM" id="SSF54534">
    <property type="entry name" value="FKBP-like"/>
    <property type="match status" value="1"/>
</dbReference>
<evidence type="ECO:0000256" key="4">
    <source>
        <dbReference type="ARBA" id="ARBA00023235"/>
    </source>
</evidence>
<feature type="domain" description="PPIase FKBP-type" evidence="9">
    <location>
        <begin position="95"/>
        <end position="183"/>
    </location>
</feature>
<evidence type="ECO:0000256" key="5">
    <source>
        <dbReference type="PROSITE-ProRule" id="PRU00277"/>
    </source>
</evidence>
<dbReference type="InterPro" id="IPR001179">
    <property type="entry name" value="PPIase_FKBP_dom"/>
</dbReference>
<dbReference type="EMBL" id="JBHSKF010000005">
    <property type="protein sequence ID" value="MFC5288033.1"/>
    <property type="molecule type" value="Genomic_DNA"/>
</dbReference>
<dbReference type="EC" id="5.2.1.8" evidence="6"/>
<feature type="signal peptide" evidence="8">
    <location>
        <begin position="1"/>
        <end position="20"/>
    </location>
</feature>
<comment type="catalytic activity">
    <reaction evidence="1 5 6">
        <text>[protein]-peptidylproline (omega=180) = [protein]-peptidylproline (omega=0)</text>
        <dbReference type="Rhea" id="RHEA:16237"/>
        <dbReference type="Rhea" id="RHEA-COMP:10747"/>
        <dbReference type="Rhea" id="RHEA-COMP:10748"/>
        <dbReference type="ChEBI" id="CHEBI:83833"/>
        <dbReference type="ChEBI" id="CHEBI:83834"/>
        <dbReference type="EC" id="5.2.1.8"/>
    </reaction>
</comment>
<dbReference type="Proteomes" id="UP001596157">
    <property type="component" value="Unassembled WGS sequence"/>
</dbReference>
<keyword evidence="11" id="KW-1185">Reference proteome</keyword>
<feature type="region of interest" description="Disordered" evidence="7">
    <location>
        <begin position="21"/>
        <end position="46"/>
    </location>
</feature>
<evidence type="ECO:0000259" key="9">
    <source>
        <dbReference type="PROSITE" id="PS50059"/>
    </source>
</evidence>
<dbReference type="PROSITE" id="PS50059">
    <property type="entry name" value="FKBP_PPIASE"/>
    <property type="match status" value="1"/>
</dbReference>
<dbReference type="RefSeq" id="WP_378247581.1">
    <property type="nucleotide sequence ID" value="NZ_JBHSKF010000005.1"/>
</dbReference>
<dbReference type="PROSITE" id="PS51257">
    <property type="entry name" value="PROKAR_LIPOPROTEIN"/>
    <property type="match status" value="1"/>
</dbReference>
<keyword evidence="8" id="KW-0732">Signal</keyword>
<protein>
    <recommendedName>
        <fullName evidence="6">Peptidyl-prolyl cis-trans isomerase</fullName>
        <ecNumber evidence="6">5.2.1.8</ecNumber>
    </recommendedName>
</protein>
<proteinExistence type="inferred from homology"/>
<gene>
    <name evidence="10" type="ORF">ACFPM7_13320</name>
</gene>
<dbReference type="InterPro" id="IPR046357">
    <property type="entry name" value="PPIase_dom_sf"/>
</dbReference>
<name>A0ABW0ENV6_9PSEU</name>
<evidence type="ECO:0000256" key="2">
    <source>
        <dbReference type="ARBA" id="ARBA00006577"/>
    </source>
</evidence>
<evidence type="ECO:0000256" key="7">
    <source>
        <dbReference type="SAM" id="MobiDB-lite"/>
    </source>
</evidence>
<evidence type="ECO:0000313" key="11">
    <source>
        <dbReference type="Proteomes" id="UP001596157"/>
    </source>
</evidence>
<evidence type="ECO:0000256" key="1">
    <source>
        <dbReference type="ARBA" id="ARBA00000971"/>
    </source>
</evidence>
<feature type="compositionally biased region" description="Low complexity" evidence="7">
    <location>
        <begin position="26"/>
        <end position="46"/>
    </location>
</feature>
<sequence>MRKLRPVVATLLLAGLAACGQEPTDPGSAPTQPAPPATTTSSDAAPAVECEVDDIKVEGEANSKPTVTLPENCSPPAELVIKDLTPGTGAKAAAGGTVLAHYHLTTWSNSQVLDNSWDRGEPFPVANLGQARVIDGWNEGLVGMQKGMRRLLVVPPDKGYGQGGNGVAPNETLVFVVDAVDVT</sequence>
<evidence type="ECO:0000256" key="8">
    <source>
        <dbReference type="SAM" id="SignalP"/>
    </source>
</evidence>
<reference evidence="11" key="1">
    <citation type="journal article" date="2019" name="Int. J. Syst. Evol. Microbiol.">
        <title>The Global Catalogue of Microorganisms (GCM) 10K type strain sequencing project: providing services to taxonomists for standard genome sequencing and annotation.</title>
        <authorList>
            <consortium name="The Broad Institute Genomics Platform"/>
            <consortium name="The Broad Institute Genome Sequencing Center for Infectious Disease"/>
            <person name="Wu L."/>
            <person name="Ma J."/>
        </authorList>
    </citation>
    <scope>NUCLEOTIDE SEQUENCE [LARGE SCALE GENOMIC DNA]</scope>
    <source>
        <strain evidence="11">CCUG 59778</strain>
    </source>
</reference>
<organism evidence="10 11">
    <name type="scientific">Actinokineospora guangxiensis</name>
    <dbReference type="NCBI Taxonomy" id="1490288"/>
    <lineage>
        <taxon>Bacteria</taxon>
        <taxon>Bacillati</taxon>
        <taxon>Actinomycetota</taxon>
        <taxon>Actinomycetes</taxon>
        <taxon>Pseudonocardiales</taxon>
        <taxon>Pseudonocardiaceae</taxon>
        <taxon>Actinokineospora</taxon>
    </lineage>
</organism>
<dbReference type="GO" id="GO:0003755">
    <property type="term" value="F:peptidyl-prolyl cis-trans isomerase activity"/>
    <property type="evidence" value="ECO:0007669"/>
    <property type="project" value="UniProtKB-EC"/>
</dbReference>
<dbReference type="Gene3D" id="3.10.50.40">
    <property type="match status" value="1"/>
</dbReference>
<feature type="chain" id="PRO_5046753082" description="Peptidyl-prolyl cis-trans isomerase" evidence="8">
    <location>
        <begin position="21"/>
        <end position="183"/>
    </location>
</feature>
<evidence type="ECO:0000256" key="6">
    <source>
        <dbReference type="RuleBase" id="RU003915"/>
    </source>
</evidence>
<accession>A0ABW0ENV6</accession>
<keyword evidence="4 5" id="KW-0413">Isomerase</keyword>
<keyword evidence="3 5" id="KW-0697">Rotamase</keyword>
<comment type="similarity">
    <text evidence="2 6">Belongs to the FKBP-type PPIase family.</text>
</comment>